<proteinExistence type="predicted"/>
<feature type="region of interest" description="Disordered" evidence="1">
    <location>
        <begin position="74"/>
        <end position="178"/>
    </location>
</feature>
<keyword evidence="3" id="KW-1185">Reference proteome</keyword>
<evidence type="ECO:0000313" key="3">
    <source>
        <dbReference type="Proteomes" id="UP001174909"/>
    </source>
</evidence>
<feature type="non-terminal residue" evidence="2">
    <location>
        <position position="178"/>
    </location>
</feature>
<reference evidence="2" key="1">
    <citation type="submission" date="2023-03" db="EMBL/GenBank/DDBJ databases">
        <authorList>
            <person name="Steffen K."/>
            <person name="Cardenas P."/>
        </authorList>
    </citation>
    <scope>NUCLEOTIDE SEQUENCE</scope>
</reference>
<evidence type="ECO:0000313" key="2">
    <source>
        <dbReference type="EMBL" id="CAI8039277.1"/>
    </source>
</evidence>
<sequence length="178" mass="19589">MTDTHAYKQKVPGYSPSGNRYYVRLHAPEGSAAIESWHAQKAKVPGYTQPSNQYFATRQRLAWHQPTKRFTAYGMKIQGVSETAKAQTQQAPPPPPEASAPPPQPTQKGSKQSELEAYEAEYLKKLELAKQQRAKARQQQAEPKPAAKPKAGALPKRTKPAEPPKPAAPKQSSGKLPK</sequence>
<feature type="compositionally biased region" description="Low complexity" evidence="1">
    <location>
        <begin position="137"/>
        <end position="155"/>
    </location>
</feature>
<dbReference type="AlphaFoldDB" id="A0AA35T1I2"/>
<feature type="compositionally biased region" description="Pro residues" evidence="1">
    <location>
        <begin position="91"/>
        <end position="105"/>
    </location>
</feature>
<gene>
    <name evidence="2" type="ORF">GBAR_LOCUS21833</name>
</gene>
<dbReference type="Proteomes" id="UP001174909">
    <property type="component" value="Unassembled WGS sequence"/>
</dbReference>
<name>A0AA35T1I2_GEOBA</name>
<protein>
    <submittedName>
        <fullName evidence="2">Uncharacterized protein</fullName>
    </submittedName>
</protein>
<dbReference type="EMBL" id="CASHTH010003031">
    <property type="protein sequence ID" value="CAI8039277.1"/>
    <property type="molecule type" value="Genomic_DNA"/>
</dbReference>
<comment type="caution">
    <text evidence="2">The sequence shown here is derived from an EMBL/GenBank/DDBJ whole genome shotgun (WGS) entry which is preliminary data.</text>
</comment>
<feature type="compositionally biased region" description="Basic and acidic residues" evidence="1">
    <location>
        <begin position="121"/>
        <end position="130"/>
    </location>
</feature>
<accession>A0AA35T1I2</accession>
<organism evidence="2 3">
    <name type="scientific">Geodia barretti</name>
    <name type="common">Barrett's horny sponge</name>
    <dbReference type="NCBI Taxonomy" id="519541"/>
    <lineage>
        <taxon>Eukaryota</taxon>
        <taxon>Metazoa</taxon>
        <taxon>Porifera</taxon>
        <taxon>Demospongiae</taxon>
        <taxon>Heteroscleromorpha</taxon>
        <taxon>Tetractinellida</taxon>
        <taxon>Astrophorina</taxon>
        <taxon>Geodiidae</taxon>
        <taxon>Geodia</taxon>
    </lineage>
</organism>
<evidence type="ECO:0000256" key="1">
    <source>
        <dbReference type="SAM" id="MobiDB-lite"/>
    </source>
</evidence>